<evidence type="ECO:0000256" key="6">
    <source>
        <dbReference type="ARBA" id="ARBA00022777"/>
    </source>
</evidence>
<dbReference type="Gene3D" id="3.30.450.20">
    <property type="entry name" value="PAS domain"/>
    <property type="match status" value="1"/>
</dbReference>
<dbReference type="PRINTS" id="PR00344">
    <property type="entry name" value="BCTRLSENSOR"/>
</dbReference>
<dbReference type="Pfam" id="PF02518">
    <property type="entry name" value="HATPase_c"/>
    <property type="match status" value="1"/>
</dbReference>
<keyword evidence="10" id="KW-1185">Reference proteome</keyword>
<dbReference type="PANTHER" id="PTHR43065">
    <property type="entry name" value="SENSOR HISTIDINE KINASE"/>
    <property type="match status" value="1"/>
</dbReference>
<dbReference type="Proteomes" id="UP000275368">
    <property type="component" value="Chromosome"/>
</dbReference>
<dbReference type="OrthoDB" id="9759607at2"/>
<dbReference type="Gene3D" id="1.10.287.130">
    <property type="match status" value="1"/>
</dbReference>
<dbReference type="GO" id="GO:0000155">
    <property type="term" value="F:phosphorelay sensor kinase activity"/>
    <property type="evidence" value="ECO:0007669"/>
    <property type="project" value="InterPro"/>
</dbReference>
<dbReference type="InterPro" id="IPR003594">
    <property type="entry name" value="HATPase_dom"/>
</dbReference>
<reference evidence="9 10" key="1">
    <citation type="submission" date="2018-11" db="EMBL/GenBank/DDBJ databases">
        <title>Complete genome sequence of Paenibacillus baekrokdamisoli strain KCTC 33723.</title>
        <authorList>
            <person name="Kang S.W."/>
            <person name="Lee K.C."/>
            <person name="Kim K.K."/>
            <person name="Kim J.S."/>
            <person name="Kim D.S."/>
            <person name="Ko S.H."/>
            <person name="Yang S.H."/>
            <person name="Lee J.S."/>
        </authorList>
    </citation>
    <scope>NUCLEOTIDE SEQUENCE [LARGE SCALE GENOMIC DNA]</scope>
    <source>
        <strain evidence="9 10">KCTC 33723</strain>
    </source>
</reference>
<dbReference type="InterPro" id="IPR003661">
    <property type="entry name" value="HisK_dim/P_dom"/>
</dbReference>
<dbReference type="RefSeq" id="WP_125659114.1">
    <property type="nucleotide sequence ID" value="NZ_AP019308.1"/>
</dbReference>
<keyword evidence="8" id="KW-0902">Two-component regulatory system</keyword>
<proteinExistence type="predicted"/>
<dbReference type="KEGG" id="pbk:Back11_32420"/>
<organism evidence="9 10">
    <name type="scientific">Paenibacillus baekrokdamisoli</name>
    <dbReference type="NCBI Taxonomy" id="1712516"/>
    <lineage>
        <taxon>Bacteria</taxon>
        <taxon>Bacillati</taxon>
        <taxon>Bacillota</taxon>
        <taxon>Bacilli</taxon>
        <taxon>Bacillales</taxon>
        <taxon>Paenibacillaceae</taxon>
        <taxon>Paenibacillus</taxon>
    </lineage>
</organism>
<dbReference type="InterPro" id="IPR005467">
    <property type="entry name" value="His_kinase_dom"/>
</dbReference>
<sequence length="569" mass="64493">MWKQMLLQMVVALMPVFTFQLWFEHSKSVRFAPVFISLLCGGSLLLSIVAYSDLHGFDIDFRFIPLLVGAMYGGETVFFAVSIVYICYQSLNIQGVWDWVELGLFLFLFLPVIYVSMKAFGQSIGKRKQGIAFLLTAMSLLIVCSSLLSYIFTTKTELTQADYYNLGLHGLLCFVTMWLSIIFCENYIERQALSYQLQNLSHHYRIEVQKLQQFIEETPLCVIFVNQAGIITHINEMAIHILHHKIGGKGRKDLIGQPFRSINENIDKDVIGRLLLQALSGNQTTTEFVQEQGRVLLHTSFCVRDLLNNNITGAAIISHDITELNRLRDEVGRMERLSLVGQMAASITHEIRNPMAVIRGFVQLMRERSPDHQQEYFQIVMDELDRANSIINDFLSLAQNRVIAKESCSLHEIINEILPLLWADANLRGQSIELEFADQLPTLFLNEKEMKQLILNLARNGMEAMDQHGILTLQTLVYSDRVELRVIDNGCGISIEKQEHLFEPFYTTKSSGTGLGLPLCLSIVERHGGEIKVESTEGKGTAFIVKFTEYQRSLHLVAAGVSDRSVNDA</sequence>
<dbReference type="EMBL" id="AP019308">
    <property type="protein sequence ID" value="BBH21897.1"/>
    <property type="molecule type" value="Genomic_DNA"/>
</dbReference>
<name>A0A3G9IST4_9BACL</name>
<comment type="catalytic activity">
    <reaction evidence="1">
        <text>ATP + protein L-histidine = ADP + protein N-phospho-L-histidine.</text>
        <dbReference type="EC" id="2.7.13.3"/>
    </reaction>
</comment>
<keyword evidence="4" id="KW-0808">Transferase</keyword>
<keyword evidence="6" id="KW-0418">Kinase</keyword>
<dbReference type="SUPFAM" id="SSF55785">
    <property type="entry name" value="PYP-like sensor domain (PAS domain)"/>
    <property type="match status" value="1"/>
</dbReference>
<evidence type="ECO:0000256" key="1">
    <source>
        <dbReference type="ARBA" id="ARBA00000085"/>
    </source>
</evidence>
<dbReference type="SUPFAM" id="SSF55874">
    <property type="entry name" value="ATPase domain of HSP90 chaperone/DNA topoisomerase II/histidine kinase"/>
    <property type="match status" value="1"/>
</dbReference>
<dbReference type="EC" id="2.7.13.3" evidence="2"/>
<dbReference type="InterPro" id="IPR036890">
    <property type="entry name" value="HATPase_C_sf"/>
</dbReference>
<dbReference type="SUPFAM" id="SSF47384">
    <property type="entry name" value="Homodimeric domain of signal transducing histidine kinase"/>
    <property type="match status" value="1"/>
</dbReference>
<dbReference type="InterPro" id="IPR036097">
    <property type="entry name" value="HisK_dim/P_sf"/>
</dbReference>
<evidence type="ECO:0000313" key="9">
    <source>
        <dbReference type="EMBL" id="BBH21897.1"/>
    </source>
</evidence>
<dbReference type="AlphaFoldDB" id="A0A3G9IST4"/>
<accession>A0A3G9IST4</accession>
<evidence type="ECO:0000256" key="2">
    <source>
        <dbReference type="ARBA" id="ARBA00012438"/>
    </source>
</evidence>
<protein>
    <recommendedName>
        <fullName evidence="2">histidine kinase</fullName>
        <ecNumber evidence="2">2.7.13.3</ecNumber>
    </recommendedName>
</protein>
<evidence type="ECO:0000256" key="3">
    <source>
        <dbReference type="ARBA" id="ARBA00022553"/>
    </source>
</evidence>
<gene>
    <name evidence="9" type="ORF">Back11_32420</name>
</gene>
<keyword evidence="3" id="KW-0597">Phosphoprotein</keyword>
<dbReference type="SMART" id="SM00387">
    <property type="entry name" value="HATPase_c"/>
    <property type="match status" value="1"/>
</dbReference>
<dbReference type="GO" id="GO:0005524">
    <property type="term" value="F:ATP binding"/>
    <property type="evidence" value="ECO:0007669"/>
    <property type="project" value="UniProtKB-KW"/>
</dbReference>
<evidence type="ECO:0000313" key="10">
    <source>
        <dbReference type="Proteomes" id="UP000275368"/>
    </source>
</evidence>
<dbReference type="Gene3D" id="3.30.565.10">
    <property type="entry name" value="Histidine kinase-like ATPase, C-terminal domain"/>
    <property type="match status" value="1"/>
</dbReference>
<evidence type="ECO:0000256" key="4">
    <source>
        <dbReference type="ARBA" id="ARBA00022679"/>
    </source>
</evidence>
<evidence type="ECO:0000256" key="8">
    <source>
        <dbReference type="ARBA" id="ARBA00023012"/>
    </source>
</evidence>
<dbReference type="PANTHER" id="PTHR43065:SF46">
    <property type="entry name" value="C4-DICARBOXYLATE TRANSPORT SENSOR PROTEIN DCTB"/>
    <property type="match status" value="1"/>
</dbReference>
<dbReference type="InterPro" id="IPR035965">
    <property type="entry name" value="PAS-like_dom_sf"/>
</dbReference>
<evidence type="ECO:0000256" key="5">
    <source>
        <dbReference type="ARBA" id="ARBA00022741"/>
    </source>
</evidence>
<keyword evidence="7" id="KW-0067">ATP-binding</keyword>
<dbReference type="InterPro" id="IPR004358">
    <property type="entry name" value="Sig_transdc_His_kin-like_C"/>
</dbReference>
<dbReference type="PROSITE" id="PS50109">
    <property type="entry name" value="HIS_KIN"/>
    <property type="match status" value="1"/>
</dbReference>
<dbReference type="SMART" id="SM00388">
    <property type="entry name" value="HisKA"/>
    <property type="match status" value="1"/>
</dbReference>
<keyword evidence="5" id="KW-0547">Nucleotide-binding</keyword>
<dbReference type="CDD" id="cd00082">
    <property type="entry name" value="HisKA"/>
    <property type="match status" value="1"/>
</dbReference>
<dbReference type="Pfam" id="PF00512">
    <property type="entry name" value="HisKA"/>
    <property type="match status" value="1"/>
</dbReference>
<evidence type="ECO:0000256" key="7">
    <source>
        <dbReference type="ARBA" id="ARBA00022840"/>
    </source>
</evidence>